<gene>
    <name evidence="2" type="ORF">GCM10008171_17210</name>
</gene>
<dbReference type="PANTHER" id="PTHR32305:SF15">
    <property type="entry name" value="PROTEIN RHSA-RELATED"/>
    <property type="match status" value="1"/>
</dbReference>
<evidence type="ECO:0000259" key="1">
    <source>
        <dbReference type="Pfam" id="PF03527"/>
    </source>
</evidence>
<dbReference type="Gene3D" id="2.180.10.10">
    <property type="entry name" value="RHS repeat-associated core"/>
    <property type="match status" value="1"/>
</dbReference>
<dbReference type="PRINTS" id="PR00394">
    <property type="entry name" value="RHSPROTEIN"/>
</dbReference>
<dbReference type="AlphaFoldDB" id="A0A9W6N3V4"/>
<dbReference type="PANTHER" id="PTHR32305">
    <property type="match status" value="1"/>
</dbReference>
<dbReference type="Proteomes" id="UP001143364">
    <property type="component" value="Unassembled WGS sequence"/>
</dbReference>
<dbReference type="Pfam" id="PF03527">
    <property type="entry name" value="RHS"/>
    <property type="match status" value="1"/>
</dbReference>
<feature type="domain" description="RHS protein conserved region" evidence="1">
    <location>
        <begin position="26"/>
        <end position="59"/>
    </location>
</feature>
<evidence type="ECO:0000313" key="2">
    <source>
        <dbReference type="EMBL" id="GLK76467.1"/>
    </source>
</evidence>
<dbReference type="RefSeq" id="WP_309802370.1">
    <property type="nucleotide sequence ID" value="NZ_JAVDQC010000001.1"/>
</dbReference>
<comment type="caution">
    <text evidence="2">The sequence shown here is derived from an EMBL/GenBank/DDBJ whole genome shotgun (WGS) entry which is preliminary data.</text>
</comment>
<dbReference type="InterPro" id="IPR050708">
    <property type="entry name" value="T6SS_VgrG/RHS"/>
</dbReference>
<sequence length="268" mass="26995">MARDDFWLGDTPVAVVNAAAGASGLYYVHVDHLDRPALMTDASKAVVWRASYEAFGAVRSITGPASLDLRFPGQWFQLEAGLAYNWNRHYDPTLGRYTQPDPLGFVDGPNVYGYVNGNPVLYADPSGEYVWIIFGAALGAGAEALNQYMECGEVYNLKSILVQGAVGGAASVMGGLGAINALGLGGRTAYGAYNGAKFGAIGAGLAGGGLASGGVGGAIGGAVGASVEGFLPAGYGIGRALGGLADAIASTGASNALSGGGNECKCKN</sequence>
<keyword evidence="3" id="KW-1185">Reference proteome</keyword>
<reference evidence="2" key="1">
    <citation type="journal article" date="2014" name="Int. J. Syst. Evol. Microbiol.">
        <title>Complete genome sequence of Corynebacterium casei LMG S-19264T (=DSM 44701T), isolated from a smear-ripened cheese.</title>
        <authorList>
            <consortium name="US DOE Joint Genome Institute (JGI-PGF)"/>
            <person name="Walter F."/>
            <person name="Albersmeier A."/>
            <person name="Kalinowski J."/>
            <person name="Ruckert C."/>
        </authorList>
    </citation>
    <scope>NUCLEOTIDE SEQUENCE</scope>
    <source>
        <strain evidence="2">VKM B-2555</strain>
    </source>
</reference>
<evidence type="ECO:0000313" key="3">
    <source>
        <dbReference type="Proteomes" id="UP001143364"/>
    </source>
</evidence>
<protein>
    <recommendedName>
        <fullName evidence="1">RHS protein conserved region domain-containing protein</fullName>
    </recommendedName>
</protein>
<dbReference type="EMBL" id="BSFK01000007">
    <property type="protein sequence ID" value="GLK76467.1"/>
    <property type="molecule type" value="Genomic_DNA"/>
</dbReference>
<dbReference type="NCBIfam" id="TIGR03696">
    <property type="entry name" value="Rhs_assc_core"/>
    <property type="match status" value="1"/>
</dbReference>
<accession>A0A9W6N3V4</accession>
<dbReference type="InterPro" id="IPR022385">
    <property type="entry name" value="Rhs_assc_core"/>
</dbReference>
<name>A0A9W6N3V4_9HYPH</name>
<dbReference type="InterPro" id="IPR001826">
    <property type="entry name" value="RHS"/>
</dbReference>
<proteinExistence type="predicted"/>
<reference evidence="2" key="2">
    <citation type="submission" date="2023-01" db="EMBL/GenBank/DDBJ databases">
        <authorList>
            <person name="Sun Q."/>
            <person name="Evtushenko L."/>
        </authorList>
    </citation>
    <scope>NUCLEOTIDE SEQUENCE</scope>
    <source>
        <strain evidence="2">VKM B-2555</strain>
    </source>
</reference>
<organism evidence="2 3">
    <name type="scientific">Methylopila jiangsuensis</name>
    <dbReference type="NCBI Taxonomy" id="586230"/>
    <lineage>
        <taxon>Bacteria</taxon>
        <taxon>Pseudomonadati</taxon>
        <taxon>Pseudomonadota</taxon>
        <taxon>Alphaproteobacteria</taxon>
        <taxon>Hyphomicrobiales</taxon>
        <taxon>Methylopilaceae</taxon>
        <taxon>Methylopila</taxon>
    </lineage>
</organism>